<name>A0A6M3K848_9ZZZZ</name>
<evidence type="ECO:0000313" key="1">
    <source>
        <dbReference type="EMBL" id="QJA62959.1"/>
    </source>
</evidence>
<accession>A0A6M3K848</accession>
<protein>
    <submittedName>
        <fullName evidence="2">Uncharacterized protein</fullName>
    </submittedName>
</protein>
<evidence type="ECO:0000313" key="2">
    <source>
        <dbReference type="EMBL" id="QJA77901.1"/>
    </source>
</evidence>
<sequence>MKTHDQNDINFRKIMRRRYAKTLWSMIYFMFENKEIFSRPELISWKVHLIMQGFMLPLYLYMRGKTKMLNDMYDFAYDLENKLRTMEHDYKD</sequence>
<gene>
    <name evidence="2" type="ORF">MM415A01190_0006</name>
    <name evidence="1" type="ORF">MM415B00683_0029</name>
</gene>
<dbReference type="EMBL" id="MT141486">
    <property type="protein sequence ID" value="QJA62959.1"/>
    <property type="molecule type" value="Genomic_DNA"/>
</dbReference>
<proteinExistence type="predicted"/>
<organism evidence="2">
    <name type="scientific">viral metagenome</name>
    <dbReference type="NCBI Taxonomy" id="1070528"/>
    <lineage>
        <taxon>unclassified sequences</taxon>
        <taxon>metagenomes</taxon>
        <taxon>organismal metagenomes</taxon>
    </lineage>
</organism>
<reference evidence="2" key="1">
    <citation type="submission" date="2020-03" db="EMBL/GenBank/DDBJ databases">
        <title>The deep terrestrial virosphere.</title>
        <authorList>
            <person name="Holmfeldt K."/>
            <person name="Nilsson E."/>
            <person name="Simone D."/>
            <person name="Lopez-Fernandez M."/>
            <person name="Wu X."/>
            <person name="de Brujin I."/>
            <person name="Lundin D."/>
            <person name="Andersson A."/>
            <person name="Bertilsson S."/>
            <person name="Dopson M."/>
        </authorList>
    </citation>
    <scope>NUCLEOTIDE SEQUENCE</scope>
    <source>
        <strain evidence="2">MM415A01190</strain>
        <strain evidence="1">MM415B00683</strain>
    </source>
</reference>
<dbReference type="AlphaFoldDB" id="A0A6M3K848"/>
<dbReference type="EMBL" id="MT142309">
    <property type="protein sequence ID" value="QJA77901.1"/>
    <property type="molecule type" value="Genomic_DNA"/>
</dbReference>